<dbReference type="AlphaFoldDB" id="A0AAD1Y2K1"/>
<dbReference type="PANTHER" id="PTHR43153:SF1">
    <property type="entry name" value="ELECTRON TRANSFER FLAVOPROTEIN SUBUNIT ALPHA, MITOCHONDRIAL"/>
    <property type="match status" value="1"/>
</dbReference>
<reference evidence="2" key="1">
    <citation type="submission" date="2023-07" db="EMBL/GenBank/DDBJ databases">
        <authorList>
            <consortium name="AG Swart"/>
            <person name="Singh M."/>
            <person name="Singh A."/>
            <person name="Seah K."/>
            <person name="Emmerich C."/>
        </authorList>
    </citation>
    <scope>NUCLEOTIDE SEQUENCE</scope>
    <source>
        <strain evidence="2">DP1</strain>
    </source>
</reference>
<dbReference type="GO" id="GO:0005739">
    <property type="term" value="C:mitochondrion"/>
    <property type="evidence" value="ECO:0007669"/>
    <property type="project" value="TreeGrafter"/>
</dbReference>
<accession>A0AAD1Y2K1</accession>
<evidence type="ECO:0000313" key="3">
    <source>
        <dbReference type="Proteomes" id="UP001295684"/>
    </source>
</evidence>
<dbReference type="Gene3D" id="3.40.50.1220">
    <property type="entry name" value="TPP-binding domain"/>
    <property type="match status" value="1"/>
</dbReference>
<gene>
    <name evidence="2" type="ORF">ECRASSUSDP1_LOCUS24319</name>
</gene>
<name>A0AAD1Y2K1_EUPCR</name>
<protein>
    <recommendedName>
        <fullName evidence="1">Electron transfer flavoprotein alpha subunit C-terminal domain-containing protein</fullName>
    </recommendedName>
</protein>
<dbReference type="PANTHER" id="PTHR43153">
    <property type="entry name" value="ELECTRON TRANSFER FLAVOPROTEIN ALPHA"/>
    <property type="match status" value="1"/>
</dbReference>
<evidence type="ECO:0000313" key="2">
    <source>
        <dbReference type="EMBL" id="CAI2382831.1"/>
    </source>
</evidence>
<dbReference type="GO" id="GO:0009055">
    <property type="term" value="F:electron transfer activity"/>
    <property type="evidence" value="ECO:0007669"/>
    <property type="project" value="InterPro"/>
</dbReference>
<organism evidence="2 3">
    <name type="scientific">Euplotes crassus</name>
    <dbReference type="NCBI Taxonomy" id="5936"/>
    <lineage>
        <taxon>Eukaryota</taxon>
        <taxon>Sar</taxon>
        <taxon>Alveolata</taxon>
        <taxon>Ciliophora</taxon>
        <taxon>Intramacronucleata</taxon>
        <taxon>Spirotrichea</taxon>
        <taxon>Hypotrichia</taxon>
        <taxon>Euplotida</taxon>
        <taxon>Euplotidae</taxon>
        <taxon>Moneuplotes</taxon>
    </lineage>
</organism>
<dbReference type="GO" id="GO:0033539">
    <property type="term" value="P:fatty acid beta-oxidation using acyl-CoA dehydrogenase"/>
    <property type="evidence" value="ECO:0007669"/>
    <property type="project" value="TreeGrafter"/>
</dbReference>
<dbReference type="InterPro" id="IPR029035">
    <property type="entry name" value="DHS-like_NAD/FAD-binding_dom"/>
</dbReference>
<proteinExistence type="predicted"/>
<dbReference type="EMBL" id="CAMPGE010025035">
    <property type="protein sequence ID" value="CAI2382831.1"/>
    <property type="molecule type" value="Genomic_DNA"/>
</dbReference>
<keyword evidence="3" id="KW-1185">Reference proteome</keyword>
<feature type="domain" description="Electron transfer flavoprotein alpha subunit C-terminal" evidence="1">
    <location>
        <begin position="6"/>
        <end position="47"/>
    </location>
</feature>
<dbReference type="Pfam" id="PF00766">
    <property type="entry name" value="ETF_alpha"/>
    <property type="match status" value="1"/>
</dbReference>
<dbReference type="InterPro" id="IPR001308">
    <property type="entry name" value="ETF_a/FixB"/>
</dbReference>
<evidence type="ECO:0000259" key="1">
    <source>
        <dbReference type="Pfam" id="PF00766"/>
    </source>
</evidence>
<sequence>MNLLIAAIDAGFVPNELQVGQTEKVVAPNLYTAVVISGAIQHLAGMKDLKTIFAINKYPKAPIFEIASYGLVRDLFTLILELTENLQK</sequence>
<dbReference type="SUPFAM" id="SSF52467">
    <property type="entry name" value="DHS-like NAD/FAD-binding domain"/>
    <property type="match status" value="1"/>
</dbReference>
<dbReference type="InterPro" id="IPR014731">
    <property type="entry name" value="ETF_asu_C"/>
</dbReference>
<comment type="caution">
    <text evidence="2">The sequence shown here is derived from an EMBL/GenBank/DDBJ whole genome shotgun (WGS) entry which is preliminary data.</text>
</comment>
<dbReference type="GO" id="GO:0050660">
    <property type="term" value="F:flavin adenine dinucleotide binding"/>
    <property type="evidence" value="ECO:0007669"/>
    <property type="project" value="InterPro"/>
</dbReference>
<dbReference type="Proteomes" id="UP001295684">
    <property type="component" value="Unassembled WGS sequence"/>
</dbReference>